<comment type="catalytic activity">
    <reaction evidence="13">
        <text>S-adenosyl-L-methionine + H(+) = S-adenosyl 3-(methylsulfanyl)propylamine + CO2</text>
        <dbReference type="Rhea" id="RHEA:15981"/>
        <dbReference type="ChEBI" id="CHEBI:15378"/>
        <dbReference type="ChEBI" id="CHEBI:16526"/>
        <dbReference type="ChEBI" id="CHEBI:57443"/>
        <dbReference type="ChEBI" id="CHEBI:59789"/>
        <dbReference type="EC" id="4.1.1.50"/>
    </reaction>
</comment>
<evidence type="ECO:0000256" key="13">
    <source>
        <dbReference type="ARBA" id="ARBA00048112"/>
    </source>
</evidence>
<dbReference type="PANTHER" id="PTHR11570">
    <property type="entry name" value="S-ADENOSYLMETHIONINE DECARBOXYLASE"/>
    <property type="match status" value="1"/>
</dbReference>
<evidence type="ECO:0000256" key="12">
    <source>
        <dbReference type="ARBA" id="ARBA00023317"/>
    </source>
</evidence>
<dbReference type="InterPro" id="IPR018166">
    <property type="entry name" value="S-AdoMet_deCO2ase_CS"/>
</dbReference>
<dbReference type="Gene3D" id="3.60.90.10">
    <property type="entry name" value="S-adenosylmethionine decarboxylase"/>
    <property type="match status" value="1"/>
</dbReference>
<keyword evidence="12" id="KW-0670">Pyruvate</keyword>
<keyword evidence="6" id="KW-0210">Decarboxylase</keyword>
<keyword evidence="9" id="KW-0865">Zymogen</keyword>
<protein>
    <recommendedName>
        <fullName evidence="4">adenosylmethionine decarboxylase</fullName>
        <ecNumber evidence="4">4.1.1.50</ecNumber>
    </recommendedName>
</protein>
<dbReference type="Pfam" id="PF01536">
    <property type="entry name" value="SAM_decarbox"/>
    <property type="match status" value="1"/>
</dbReference>
<comment type="similarity">
    <text evidence="3">Belongs to the eukaryotic AdoMetDC family.</text>
</comment>
<evidence type="ECO:0000256" key="5">
    <source>
        <dbReference type="ARBA" id="ARBA00022691"/>
    </source>
</evidence>
<reference evidence="14" key="2">
    <citation type="submission" date="2021-03" db="UniProtKB">
        <authorList>
            <consortium name="EnsemblPlants"/>
        </authorList>
    </citation>
    <scope>IDENTIFICATION</scope>
</reference>
<dbReference type="AlphaFoldDB" id="A0A803M909"/>
<keyword evidence="11" id="KW-0704">Schiff base</keyword>
<evidence type="ECO:0000256" key="2">
    <source>
        <dbReference type="ARBA" id="ARBA00004911"/>
    </source>
</evidence>
<evidence type="ECO:0000256" key="7">
    <source>
        <dbReference type="ARBA" id="ARBA00023066"/>
    </source>
</evidence>
<evidence type="ECO:0000313" key="14">
    <source>
        <dbReference type="EnsemblPlants" id="AUR62025385-RA:cds"/>
    </source>
</evidence>
<dbReference type="Proteomes" id="UP000596660">
    <property type="component" value="Unplaced"/>
</dbReference>
<keyword evidence="10" id="KW-0456">Lyase</keyword>
<comment type="pathway">
    <text evidence="2">Amine and polyamine biosynthesis; S-adenosylmethioninamine biosynthesis; S-adenosylmethioninamine from S-adenosyl-L-methionine: step 1/1.</text>
</comment>
<evidence type="ECO:0000256" key="3">
    <source>
        <dbReference type="ARBA" id="ARBA00008466"/>
    </source>
</evidence>
<dbReference type="OMA" id="VKNESIH"/>
<keyword evidence="7" id="KW-0745">Spermidine biosynthesis</keyword>
<sequence length="155" mass="17005">MAVCSEKNDTETGGQPVSAIGFEGFEKRLEIKFSGAPVFSDPSGLGLRSLTRSQLDSFLDEASCTIVANLSNSEFDSYVLSESSLFVYPHMIVLKTCGTTKLLLAIDPTLKLAESIGLIVSSVLYSRGTFIFPNAQVAPHRSFSEEVSYLNRYFW</sequence>
<dbReference type="PROSITE" id="PS01336">
    <property type="entry name" value="ADOMETDC"/>
    <property type="match status" value="1"/>
</dbReference>
<proteinExistence type="inferred from homology"/>
<dbReference type="GO" id="GO:0005829">
    <property type="term" value="C:cytosol"/>
    <property type="evidence" value="ECO:0007669"/>
    <property type="project" value="TreeGrafter"/>
</dbReference>
<evidence type="ECO:0000256" key="9">
    <source>
        <dbReference type="ARBA" id="ARBA00023145"/>
    </source>
</evidence>
<dbReference type="EC" id="4.1.1.50" evidence="4"/>
<keyword evidence="15" id="KW-1185">Reference proteome</keyword>
<dbReference type="FunFam" id="3.30.360.50:FF:000001">
    <property type="entry name" value="S-adenosylmethionine decarboxylase proenzyme"/>
    <property type="match status" value="1"/>
</dbReference>
<dbReference type="SUPFAM" id="SSF56276">
    <property type="entry name" value="S-adenosylmethionine decarboxylase"/>
    <property type="match status" value="1"/>
</dbReference>
<name>A0A803M909_CHEQI</name>
<dbReference type="Gene3D" id="3.30.360.50">
    <property type="entry name" value="S-adenosylmethionine decarboxylase"/>
    <property type="match status" value="1"/>
</dbReference>
<dbReference type="Gramene" id="AUR62025385-RA">
    <property type="protein sequence ID" value="AUR62025385-RA:cds"/>
    <property type="gene ID" value="AUR62025385"/>
</dbReference>
<evidence type="ECO:0000256" key="8">
    <source>
        <dbReference type="ARBA" id="ARBA00023115"/>
    </source>
</evidence>
<reference evidence="14" key="1">
    <citation type="journal article" date="2017" name="Nature">
        <title>The genome of Chenopodium quinoa.</title>
        <authorList>
            <person name="Jarvis D.E."/>
            <person name="Ho Y.S."/>
            <person name="Lightfoot D.J."/>
            <person name="Schmoeckel S.M."/>
            <person name="Li B."/>
            <person name="Borm T.J.A."/>
            <person name="Ohyanagi H."/>
            <person name="Mineta K."/>
            <person name="Michell C.T."/>
            <person name="Saber N."/>
            <person name="Kharbatia N.M."/>
            <person name="Rupper R.R."/>
            <person name="Sharp A.R."/>
            <person name="Dally N."/>
            <person name="Boughton B.A."/>
            <person name="Woo Y.H."/>
            <person name="Gao G."/>
            <person name="Schijlen E.G.W.M."/>
            <person name="Guo X."/>
            <person name="Momin A.A."/>
            <person name="Negrao S."/>
            <person name="Al-Babili S."/>
            <person name="Gehring C."/>
            <person name="Roessner U."/>
            <person name="Jung C."/>
            <person name="Murphy K."/>
            <person name="Arold S.T."/>
            <person name="Gojobori T."/>
            <person name="van der Linden C.G."/>
            <person name="van Loo E.N."/>
            <person name="Jellen E.N."/>
            <person name="Maughan P.J."/>
            <person name="Tester M."/>
        </authorList>
    </citation>
    <scope>NUCLEOTIDE SEQUENCE [LARGE SCALE GENOMIC DNA]</scope>
    <source>
        <strain evidence="14">cv. PI 614886</strain>
    </source>
</reference>
<dbReference type="GO" id="GO:0008295">
    <property type="term" value="P:spermidine biosynthetic process"/>
    <property type="evidence" value="ECO:0007669"/>
    <property type="project" value="UniProtKB-KW"/>
</dbReference>
<dbReference type="InterPro" id="IPR048283">
    <property type="entry name" value="AdoMetDC-like"/>
</dbReference>
<evidence type="ECO:0000256" key="4">
    <source>
        <dbReference type="ARBA" id="ARBA00012357"/>
    </source>
</evidence>
<evidence type="ECO:0000256" key="6">
    <source>
        <dbReference type="ARBA" id="ARBA00022793"/>
    </source>
</evidence>
<comment type="cofactor">
    <cofactor evidence="1">
        <name>pyruvate</name>
        <dbReference type="ChEBI" id="CHEBI:15361"/>
    </cofactor>
</comment>
<accession>A0A803M909</accession>
<evidence type="ECO:0000256" key="10">
    <source>
        <dbReference type="ARBA" id="ARBA00023239"/>
    </source>
</evidence>
<evidence type="ECO:0000256" key="11">
    <source>
        <dbReference type="ARBA" id="ARBA00023270"/>
    </source>
</evidence>
<evidence type="ECO:0000256" key="1">
    <source>
        <dbReference type="ARBA" id="ARBA00001928"/>
    </source>
</evidence>
<dbReference type="EnsemblPlants" id="AUR62025385-RA">
    <property type="protein sequence ID" value="AUR62025385-RA:cds"/>
    <property type="gene ID" value="AUR62025385"/>
</dbReference>
<evidence type="ECO:0000313" key="15">
    <source>
        <dbReference type="Proteomes" id="UP000596660"/>
    </source>
</evidence>
<dbReference type="PANTHER" id="PTHR11570:SF0">
    <property type="entry name" value="S-ADENOSYLMETHIONINE DECARBOXYLASE PROENZYME"/>
    <property type="match status" value="1"/>
</dbReference>
<keyword evidence="5" id="KW-0949">S-adenosyl-L-methionine</keyword>
<dbReference type="InterPro" id="IPR016067">
    <property type="entry name" value="S-AdoMet_deCO2ase_core"/>
</dbReference>
<dbReference type="GO" id="GO:0004014">
    <property type="term" value="F:adenosylmethionine decarboxylase activity"/>
    <property type="evidence" value="ECO:0007669"/>
    <property type="project" value="UniProtKB-EC"/>
</dbReference>
<dbReference type="GO" id="GO:0006597">
    <property type="term" value="P:spermine biosynthetic process"/>
    <property type="evidence" value="ECO:0007669"/>
    <property type="project" value="TreeGrafter"/>
</dbReference>
<dbReference type="UniPathway" id="UPA00331">
    <property type="reaction ID" value="UER00451"/>
</dbReference>
<organism evidence="14 15">
    <name type="scientific">Chenopodium quinoa</name>
    <name type="common">Quinoa</name>
    <dbReference type="NCBI Taxonomy" id="63459"/>
    <lineage>
        <taxon>Eukaryota</taxon>
        <taxon>Viridiplantae</taxon>
        <taxon>Streptophyta</taxon>
        <taxon>Embryophyta</taxon>
        <taxon>Tracheophyta</taxon>
        <taxon>Spermatophyta</taxon>
        <taxon>Magnoliopsida</taxon>
        <taxon>eudicotyledons</taxon>
        <taxon>Gunneridae</taxon>
        <taxon>Pentapetalae</taxon>
        <taxon>Caryophyllales</taxon>
        <taxon>Chenopodiaceae</taxon>
        <taxon>Chenopodioideae</taxon>
        <taxon>Atripliceae</taxon>
        <taxon>Chenopodium</taxon>
    </lineage>
</organism>
<keyword evidence="8" id="KW-0620">Polyamine biosynthesis</keyword>